<sequence length="269" mass="29991">MGHLEKAGRRQEELRNLQTRSCHWNLRYLGTYYFQIALSGMETRRGTYSSGDYLTHQRDVDVAPFQIPSTSRKAMCPSKHALMSFRKPYRPVAIGCLVAVSVACHTLILHFSNLNYHDPFLSRTLRRPLSSNVACRVLHRAGNPTFDSNHVHVQVGVSERPFTAPGPSGSVPYIRFQCQLQDSILWCLHFVHCECCGIVWPAAYPTPCPVSTQPTPPASSASVSLHLPACRASFPDGCQSSTMQPPSTKPNYGTCRKLWIPLRAAVPRA</sequence>
<dbReference type="RefSeq" id="XP_060347093.1">
    <property type="nucleotide sequence ID" value="XM_060494911.1"/>
</dbReference>
<keyword evidence="1" id="KW-0812">Transmembrane</keyword>
<reference evidence="2 3" key="1">
    <citation type="submission" date="2016-10" db="EMBL/GenBank/DDBJ databases">
        <title>The genome sequence of Colletotrichum fioriniae PJ7.</title>
        <authorList>
            <person name="Baroncelli R."/>
        </authorList>
    </citation>
    <scope>NUCLEOTIDE SEQUENCE [LARGE SCALE GENOMIC DNA]</scope>
    <source>
        <strain evidence="2 3">IMI 384185</strain>
    </source>
</reference>
<accession>A0ABQ9SFS1</accession>
<evidence type="ECO:0000256" key="1">
    <source>
        <dbReference type="SAM" id="Phobius"/>
    </source>
</evidence>
<dbReference type="GeneID" id="85378810"/>
<keyword evidence="1" id="KW-1133">Transmembrane helix</keyword>
<dbReference type="Proteomes" id="UP001241169">
    <property type="component" value="Unassembled WGS sequence"/>
</dbReference>
<keyword evidence="3" id="KW-1185">Reference proteome</keyword>
<dbReference type="EMBL" id="MOPA01000008">
    <property type="protein sequence ID" value="KAK1533943.1"/>
    <property type="molecule type" value="Genomic_DNA"/>
</dbReference>
<evidence type="ECO:0000313" key="3">
    <source>
        <dbReference type="Proteomes" id="UP001241169"/>
    </source>
</evidence>
<keyword evidence="1" id="KW-0472">Membrane</keyword>
<organism evidence="2 3">
    <name type="scientific">Colletotrichum paranaense</name>
    <dbReference type="NCBI Taxonomy" id="1914294"/>
    <lineage>
        <taxon>Eukaryota</taxon>
        <taxon>Fungi</taxon>
        <taxon>Dikarya</taxon>
        <taxon>Ascomycota</taxon>
        <taxon>Pezizomycotina</taxon>
        <taxon>Sordariomycetes</taxon>
        <taxon>Hypocreomycetidae</taxon>
        <taxon>Glomerellales</taxon>
        <taxon>Glomerellaceae</taxon>
        <taxon>Colletotrichum</taxon>
        <taxon>Colletotrichum acutatum species complex</taxon>
    </lineage>
</organism>
<protein>
    <submittedName>
        <fullName evidence="2">Uncharacterized protein</fullName>
    </submittedName>
</protein>
<evidence type="ECO:0000313" key="2">
    <source>
        <dbReference type="EMBL" id="KAK1533943.1"/>
    </source>
</evidence>
<comment type="caution">
    <text evidence="2">The sequence shown here is derived from an EMBL/GenBank/DDBJ whole genome shotgun (WGS) entry which is preliminary data.</text>
</comment>
<proteinExistence type="predicted"/>
<gene>
    <name evidence="2" type="ORF">CPAR01_10651</name>
</gene>
<feature type="transmembrane region" description="Helical" evidence="1">
    <location>
        <begin position="92"/>
        <end position="111"/>
    </location>
</feature>
<name>A0ABQ9SFS1_9PEZI</name>